<protein>
    <submittedName>
        <fullName evidence="2">Uncharacterized protein</fullName>
    </submittedName>
</protein>
<dbReference type="EMBL" id="JAWPFF010000001">
    <property type="protein sequence ID" value="MDW2908128.1"/>
    <property type="molecule type" value="Genomic_DNA"/>
</dbReference>
<feature type="transmembrane region" description="Helical" evidence="1">
    <location>
        <begin position="179"/>
        <end position="202"/>
    </location>
</feature>
<dbReference type="Proteomes" id="UP001281777">
    <property type="component" value="Unassembled WGS sequence"/>
</dbReference>
<proteinExistence type="predicted"/>
<accession>A0AAJ2UBL8</accession>
<organism evidence="2 5">
    <name type="scientific">Mesomycoplasma ovipneumoniae</name>
    <dbReference type="NCBI Taxonomy" id="29562"/>
    <lineage>
        <taxon>Bacteria</taxon>
        <taxon>Bacillati</taxon>
        <taxon>Mycoplasmatota</taxon>
        <taxon>Mycoplasmoidales</taxon>
        <taxon>Metamycoplasmataceae</taxon>
        <taxon>Mesomycoplasma</taxon>
    </lineage>
</organism>
<feature type="transmembrane region" description="Helical" evidence="1">
    <location>
        <begin position="150"/>
        <end position="173"/>
    </location>
</feature>
<keyword evidence="1" id="KW-1133">Transmembrane helix</keyword>
<keyword evidence="1" id="KW-0472">Membrane</keyword>
<dbReference type="EMBL" id="JAWPFE010000002">
    <property type="protein sequence ID" value="MDW2892447.1"/>
    <property type="molecule type" value="Genomic_DNA"/>
</dbReference>
<evidence type="ECO:0000313" key="3">
    <source>
        <dbReference type="EMBL" id="MDW2908128.1"/>
    </source>
</evidence>
<keyword evidence="4" id="KW-1185">Reference proteome</keyword>
<keyword evidence="1" id="KW-0812">Transmembrane</keyword>
<evidence type="ECO:0000313" key="2">
    <source>
        <dbReference type="EMBL" id="MDW2892447.1"/>
    </source>
</evidence>
<comment type="caution">
    <text evidence="2">The sequence shown here is derived from an EMBL/GenBank/DDBJ whole genome shotgun (WGS) entry which is preliminary data.</text>
</comment>
<gene>
    <name evidence="3" type="ORF">R7V75_00105</name>
    <name evidence="2" type="ORF">R7W54_00500</name>
</gene>
<dbReference type="Proteomes" id="UP001275471">
    <property type="component" value="Unassembled WGS sequence"/>
</dbReference>
<evidence type="ECO:0000256" key="1">
    <source>
        <dbReference type="SAM" id="Phobius"/>
    </source>
</evidence>
<dbReference type="RefSeq" id="WP_318051215.1">
    <property type="nucleotide sequence ID" value="NZ_JAWPES010000002.1"/>
</dbReference>
<sequence>MKNLELINILSLGNVVVAQPYQNDDIQLKKFISKVESNILTTTQDEEAKNSLIKEFGSSLDYLDSFSFKKFNYIFRARIFDNQDQKNHTFQEFRRNSEIYKKFQELKSKNSRRRGKRSLFSDYQRLTIKNWIDRIQEFIADNKLKAGENVTAAGVVGGTAVGAGAAFIVGASAVPVVGWMFALLTGAALVLGAGATGTGMLLKNSSNYWANSNEINRKLDHLKDLFSIASTSNDKGLEESLLNRIKTVISDINQLSGNIIDFNRFDLEKIIASGY</sequence>
<dbReference type="AlphaFoldDB" id="A0AAJ2UBL8"/>
<name>A0AAJ2UBL8_9BACT</name>
<reference evidence="2 4" key="1">
    <citation type="submission" date="2023-10" db="EMBL/GenBank/DDBJ databases">
        <title>Genome sequences of Mycoplasma ovipneumoniae isolated from goats.</title>
        <authorList>
            <person name="Spergser J."/>
        </authorList>
    </citation>
    <scope>NUCLEOTIDE SEQUENCE</scope>
    <source>
        <strain evidence="3 4">1N</strain>
        <strain evidence="2">5N</strain>
    </source>
</reference>
<evidence type="ECO:0000313" key="4">
    <source>
        <dbReference type="Proteomes" id="UP001275471"/>
    </source>
</evidence>
<evidence type="ECO:0000313" key="5">
    <source>
        <dbReference type="Proteomes" id="UP001281777"/>
    </source>
</evidence>